<dbReference type="RefSeq" id="WP_213497793.1">
    <property type="nucleotide sequence ID" value="NZ_CP074694.1"/>
</dbReference>
<sequence length="234" mass="25980">MRKWFCALALVFGLSVAVKADDDFVPLFNGKDLTSWKLHPETNTGAFKEVKAVMADGKKVAWEGITKDGKTITLWKVVDGAIVGGGPMSHLYHDAAKWENFHFRAEVKINDKGNSGIFFRAGYRGGIPEGYEAQIDATHSDPIRTGSIYPNGEFGLNKFRKDIVVMNTAPHKPDEFFTYEIIAKGATLTTIVNGKKIKEWTDPAKTFTKGHFALQGHDPGSVMTFKKIEVKELK</sequence>
<gene>
    <name evidence="3" type="ORF">KIH39_03010</name>
</gene>
<keyword evidence="4" id="KW-1185">Reference proteome</keyword>
<name>A0A8E6EYQ1_9BACT</name>
<feature type="chain" id="PRO_5034015149" evidence="1">
    <location>
        <begin position="21"/>
        <end position="234"/>
    </location>
</feature>
<dbReference type="KEGG" id="tsph:KIH39_03010"/>
<dbReference type="Gene3D" id="2.60.120.560">
    <property type="entry name" value="Exo-inulinase, domain 1"/>
    <property type="match status" value="1"/>
</dbReference>
<accession>A0A8E6EYQ1</accession>
<feature type="domain" description="3-keto-alpha-glucoside-1,2-lyase/3-keto-2-hydroxy-glucal hydratase" evidence="2">
    <location>
        <begin position="23"/>
        <end position="231"/>
    </location>
</feature>
<dbReference type="Pfam" id="PF06439">
    <property type="entry name" value="3keto-disac_hyd"/>
    <property type="match status" value="1"/>
</dbReference>
<reference evidence="3" key="1">
    <citation type="submission" date="2021-05" db="EMBL/GenBank/DDBJ databases">
        <title>Complete genome sequence of the cellulolytic planctomycete Telmatocola sphagniphila SP2T and characterization of the first cellulase from planctomycetes.</title>
        <authorList>
            <person name="Rakitin A.L."/>
            <person name="Beletsky A.V."/>
            <person name="Naumoff D.G."/>
            <person name="Kulichevskaya I.S."/>
            <person name="Mardanov A.V."/>
            <person name="Ravin N.V."/>
            <person name="Dedysh S.N."/>
        </authorList>
    </citation>
    <scope>NUCLEOTIDE SEQUENCE</scope>
    <source>
        <strain evidence="3">SP2T</strain>
    </source>
</reference>
<dbReference type="Proteomes" id="UP000676194">
    <property type="component" value="Chromosome"/>
</dbReference>
<protein>
    <submittedName>
        <fullName evidence="3">DUF1080 domain-containing protein</fullName>
    </submittedName>
</protein>
<evidence type="ECO:0000313" key="4">
    <source>
        <dbReference type="Proteomes" id="UP000676194"/>
    </source>
</evidence>
<keyword evidence="1" id="KW-0732">Signal</keyword>
<dbReference type="AlphaFoldDB" id="A0A8E6EYQ1"/>
<organism evidence="3 4">
    <name type="scientific">Telmatocola sphagniphila</name>
    <dbReference type="NCBI Taxonomy" id="1123043"/>
    <lineage>
        <taxon>Bacteria</taxon>
        <taxon>Pseudomonadati</taxon>
        <taxon>Planctomycetota</taxon>
        <taxon>Planctomycetia</taxon>
        <taxon>Gemmatales</taxon>
        <taxon>Gemmataceae</taxon>
    </lineage>
</organism>
<evidence type="ECO:0000313" key="3">
    <source>
        <dbReference type="EMBL" id="QVL32903.1"/>
    </source>
</evidence>
<proteinExistence type="predicted"/>
<evidence type="ECO:0000256" key="1">
    <source>
        <dbReference type="SAM" id="SignalP"/>
    </source>
</evidence>
<evidence type="ECO:0000259" key="2">
    <source>
        <dbReference type="Pfam" id="PF06439"/>
    </source>
</evidence>
<dbReference type="GO" id="GO:0016787">
    <property type="term" value="F:hydrolase activity"/>
    <property type="evidence" value="ECO:0007669"/>
    <property type="project" value="InterPro"/>
</dbReference>
<feature type="signal peptide" evidence="1">
    <location>
        <begin position="1"/>
        <end position="20"/>
    </location>
</feature>
<dbReference type="EMBL" id="CP074694">
    <property type="protein sequence ID" value="QVL32903.1"/>
    <property type="molecule type" value="Genomic_DNA"/>
</dbReference>
<dbReference type="InterPro" id="IPR010496">
    <property type="entry name" value="AL/BT2_dom"/>
</dbReference>